<evidence type="ECO:0000259" key="2">
    <source>
        <dbReference type="Pfam" id="PF03544"/>
    </source>
</evidence>
<dbReference type="SUPFAM" id="SSF74653">
    <property type="entry name" value="TolA/TonB C-terminal domain"/>
    <property type="match status" value="1"/>
</dbReference>
<feature type="chain" id="PRO_5017833086" description="TonB C-terminal domain-containing protein" evidence="1">
    <location>
        <begin position="24"/>
        <end position="370"/>
    </location>
</feature>
<dbReference type="Gene3D" id="3.90.930.1">
    <property type="match status" value="2"/>
</dbReference>
<feature type="domain" description="TonB C-terminal" evidence="2">
    <location>
        <begin position="295"/>
        <end position="364"/>
    </location>
</feature>
<dbReference type="RefSeq" id="WP_119051647.1">
    <property type="nucleotide sequence ID" value="NZ_CP032157.1"/>
</dbReference>
<dbReference type="InterPro" id="IPR037682">
    <property type="entry name" value="TonB_C"/>
</dbReference>
<dbReference type="GO" id="GO:0055085">
    <property type="term" value="P:transmembrane transport"/>
    <property type="evidence" value="ECO:0007669"/>
    <property type="project" value="InterPro"/>
</dbReference>
<dbReference type="InterPro" id="IPR011652">
    <property type="entry name" value="MORN_2"/>
</dbReference>
<dbReference type="OrthoDB" id="656137at2"/>
<keyword evidence="1" id="KW-0732">Signal</keyword>
<evidence type="ECO:0000313" key="4">
    <source>
        <dbReference type="Proteomes" id="UP000263900"/>
    </source>
</evidence>
<dbReference type="KEGG" id="pseg:D3H65_18040"/>
<reference evidence="3 4" key="1">
    <citation type="submission" date="2018-09" db="EMBL/GenBank/DDBJ databases">
        <title>Genome sequencing of strain 6GH32-13.</title>
        <authorList>
            <person name="Weon H.-Y."/>
            <person name="Heo J."/>
            <person name="Kwon S.-W."/>
        </authorList>
    </citation>
    <scope>NUCLEOTIDE SEQUENCE [LARGE SCALE GENOMIC DNA]</scope>
    <source>
        <strain evidence="3 4">5GH32-13</strain>
    </source>
</reference>
<gene>
    <name evidence="3" type="ORF">D3H65_18040</name>
</gene>
<dbReference type="Pfam" id="PF07661">
    <property type="entry name" value="MORN_2"/>
    <property type="match status" value="3"/>
</dbReference>
<dbReference type="Pfam" id="PF03544">
    <property type="entry name" value="TonB_C"/>
    <property type="match status" value="1"/>
</dbReference>
<accession>A0A3B7MS14</accession>
<keyword evidence="4" id="KW-1185">Reference proteome</keyword>
<dbReference type="Gene3D" id="3.30.1150.10">
    <property type="match status" value="1"/>
</dbReference>
<evidence type="ECO:0000313" key="3">
    <source>
        <dbReference type="EMBL" id="AXY75766.1"/>
    </source>
</evidence>
<evidence type="ECO:0000256" key="1">
    <source>
        <dbReference type="SAM" id="SignalP"/>
    </source>
</evidence>
<feature type="signal peptide" evidence="1">
    <location>
        <begin position="1"/>
        <end position="23"/>
    </location>
</feature>
<dbReference type="EMBL" id="CP032157">
    <property type="protein sequence ID" value="AXY75766.1"/>
    <property type="molecule type" value="Genomic_DNA"/>
</dbReference>
<dbReference type="AlphaFoldDB" id="A0A3B7MS14"/>
<name>A0A3B7MS14_9BACT</name>
<sequence>MKYKCYFLLFALLGFAISGFAQKKQRDSVRKYLDNHLSFTNKTNMDFAAMAVRERDHWLVVSVYPDTNILLRAYFLDEKLTIKDGPFTLYHPHKIKAVEAYFINNIKQGAFRSWYTNGQIKDSGFYVNNYQSGEWYTWNEEGQLTAILHYQDSSNIKTVARALVNPNLKRPSMLAGDTSIGVLSGTALRYFPTGQLQDSGAYKFNHKQGIWKYWYANGQMESTGAYVNGQQEGEWEFFRESGIRSTKEKYVKNKVAALECYDEQGAFSGNTCPLQKPPVALGKFMDFDKYVLDNIYWPQELAYADIQGKVIIEYTITKEGELVDLKVLDTPHKLMAMAVMKFFNALKWSPAVSHNRPIAQTMRYAVPFFR</sequence>
<protein>
    <recommendedName>
        <fullName evidence="2">TonB C-terminal domain-containing protein</fullName>
    </recommendedName>
</protein>
<proteinExistence type="predicted"/>
<dbReference type="Proteomes" id="UP000263900">
    <property type="component" value="Chromosome"/>
</dbReference>
<dbReference type="SUPFAM" id="SSF82185">
    <property type="entry name" value="Histone H3 K4-specific methyltransferase SET7/9 N-terminal domain"/>
    <property type="match status" value="2"/>
</dbReference>
<organism evidence="3 4">
    <name type="scientific">Paraflavitalea soli</name>
    <dbReference type="NCBI Taxonomy" id="2315862"/>
    <lineage>
        <taxon>Bacteria</taxon>
        <taxon>Pseudomonadati</taxon>
        <taxon>Bacteroidota</taxon>
        <taxon>Chitinophagia</taxon>
        <taxon>Chitinophagales</taxon>
        <taxon>Chitinophagaceae</taxon>
        <taxon>Paraflavitalea</taxon>
    </lineage>
</organism>